<dbReference type="AlphaFoldDB" id="A0A9P4J5B2"/>
<keyword evidence="11" id="KW-1185">Reference proteome</keyword>
<protein>
    <recommendedName>
        <fullName evidence="2 7">ubiquitinyl hydrolase 1</fullName>
        <ecNumber evidence="2 7">3.4.19.12</ecNumber>
    </recommendedName>
</protein>
<dbReference type="Pfam" id="PF01088">
    <property type="entry name" value="Peptidase_C12"/>
    <property type="match status" value="1"/>
</dbReference>
<feature type="region of interest" description="Disordered" evidence="8">
    <location>
        <begin position="309"/>
        <end position="336"/>
    </location>
</feature>
<dbReference type="OrthoDB" id="1924260at2759"/>
<feature type="site" description="Transition state stabilizer" evidence="7">
    <location>
        <position position="104"/>
    </location>
</feature>
<feature type="compositionally biased region" description="Polar residues" evidence="8">
    <location>
        <begin position="349"/>
        <end position="360"/>
    </location>
</feature>
<feature type="active site" description="Nucleophile" evidence="7">
    <location>
        <position position="110"/>
    </location>
</feature>
<dbReference type="PROSITE" id="PS52048">
    <property type="entry name" value="UCH_DOMAIN"/>
    <property type="match status" value="1"/>
</dbReference>
<dbReference type="InterPro" id="IPR036959">
    <property type="entry name" value="Peptidase_C12_UCH_sf"/>
</dbReference>
<dbReference type="SUPFAM" id="SSF54001">
    <property type="entry name" value="Cysteine proteinases"/>
    <property type="match status" value="1"/>
</dbReference>
<accession>A0A9P4J5B2</accession>
<feature type="site" description="Important for enzyme activity" evidence="7">
    <location>
        <position position="255"/>
    </location>
</feature>
<feature type="region of interest" description="Disordered" evidence="8">
    <location>
        <begin position="349"/>
        <end position="496"/>
    </location>
</feature>
<dbReference type="PANTHER" id="PTHR10589:SF29">
    <property type="entry name" value="UBIQUITIN CARBOXYL-TERMINAL HYDROLASE"/>
    <property type="match status" value="1"/>
</dbReference>
<sequence length="557" mass="62390">MAPRPKKRKVNNDGKTADRAKTSLDRDTWPGWCEFDSDPAFFNVALRELGVVGVKVVEVYDPANRGLIGLPQPVHGVIFCFPCKDNDLGQMETTCPQDMWFANQIPTFNCASVALLNVVNNIPGLELGDHLQSFREFTTDMSPLDRGYAIDSFDFLRKVHNSFSRELDFKVADVVLKRKHANVQAKINAEKRSKAKEAKEAQKAHEAEQNGVRRSTRKRKQAQVIEIEEQDSNEAEEGFHYIAYVPINGRVWSMDGMDSFPREVGVLDEWPSNAMDAINTRMAEYNGTTIAFSVVAVVRDPYTVAKRVLEQLPPQERPASASGNEQEDQPPRNTGFQASVQGVTATNTSHTLVDGESTNDAVHENEEGRTTSEIDGNPATSIVTYASQNNDARDKHSPEGEPEFDVKPEDTPQVGLQHRPPFHLNCHSSDWPEEEEEEEEEEQAEEEEEDVAEAGIAHDNASEASLRQEDASPVNFEQEDAPDAQATRKETPQADISGSIDGWYAVLAHEEELRRVDVNKATLRRHEYRDMLTAWVEALKDQGSLDPLAKHVKDEKL</sequence>
<proteinExistence type="inferred from homology"/>
<feature type="region of interest" description="Disordered" evidence="8">
    <location>
        <begin position="189"/>
        <end position="220"/>
    </location>
</feature>
<dbReference type="GO" id="GO:0005737">
    <property type="term" value="C:cytoplasm"/>
    <property type="evidence" value="ECO:0007669"/>
    <property type="project" value="TreeGrafter"/>
</dbReference>
<feature type="domain" description="UCH catalytic" evidence="9">
    <location>
        <begin position="31"/>
        <end position="299"/>
    </location>
</feature>
<dbReference type="Gene3D" id="3.40.532.10">
    <property type="entry name" value="Peptidase C12, ubiquitin carboxyl-terminal hydrolase"/>
    <property type="match status" value="1"/>
</dbReference>
<gene>
    <name evidence="10" type="ORF">K461DRAFT_276570</name>
</gene>
<dbReference type="InterPro" id="IPR038765">
    <property type="entry name" value="Papain-like_cys_pep_sf"/>
</dbReference>
<evidence type="ECO:0000256" key="2">
    <source>
        <dbReference type="ARBA" id="ARBA00012759"/>
    </source>
</evidence>
<dbReference type="InterPro" id="IPR001578">
    <property type="entry name" value="Peptidase_C12_UCH"/>
</dbReference>
<dbReference type="PANTHER" id="PTHR10589">
    <property type="entry name" value="UBIQUITIN CARBOXYL-TERMINAL HYDROLASE"/>
    <property type="match status" value="1"/>
</dbReference>
<name>A0A9P4J5B2_9PEZI</name>
<feature type="active site" description="Proton donor" evidence="7">
    <location>
        <position position="240"/>
    </location>
</feature>
<keyword evidence="3 7" id="KW-0645">Protease</keyword>
<comment type="similarity">
    <text evidence="7">Belongs to the peptidase C12 family.</text>
</comment>
<reference evidence="10" key="1">
    <citation type="journal article" date="2020" name="Stud. Mycol.">
        <title>101 Dothideomycetes genomes: a test case for predicting lifestyles and emergence of pathogens.</title>
        <authorList>
            <person name="Haridas S."/>
            <person name="Albert R."/>
            <person name="Binder M."/>
            <person name="Bloem J."/>
            <person name="Labutti K."/>
            <person name="Salamov A."/>
            <person name="Andreopoulos B."/>
            <person name="Baker S."/>
            <person name="Barry K."/>
            <person name="Bills G."/>
            <person name="Bluhm B."/>
            <person name="Cannon C."/>
            <person name="Castanera R."/>
            <person name="Culley D."/>
            <person name="Daum C."/>
            <person name="Ezra D."/>
            <person name="Gonzalez J."/>
            <person name="Henrissat B."/>
            <person name="Kuo A."/>
            <person name="Liang C."/>
            <person name="Lipzen A."/>
            <person name="Lutzoni F."/>
            <person name="Magnuson J."/>
            <person name="Mondo S."/>
            <person name="Nolan M."/>
            <person name="Ohm R."/>
            <person name="Pangilinan J."/>
            <person name="Park H.-J."/>
            <person name="Ramirez L."/>
            <person name="Alfaro M."/>
            <person name="Sun H."/>
            <person name="Tritt A."/>
            <person name="Yoshinaga Y."/>
            <person name="Zwiers L.-H."/>
            <person name="Turgeon B."/>
            <person name="Goodwin S."/>
            <person name="Spatafora J."/>
            <person name="Crous P."/>
            <person name="Grigoriev I."/>
        </authorList>
    </citation>
    <scope>NUCLEOTIDE SEQUENCE</scope>
    <source>
        <strain evidence="10">CBS 260.36</strain>
    </source>
</reference>
<dbReference type="Proteomes" id="UP000799439">
    <property type="component" value="Unassembled WGS sequence"/>
</dbReference>
<evidence type="ECO:0000259" key="9">
    <source>
        <dbReference type="PROSITE" id="PS52048"/>
    </source>
</evidence>
<feature type="compositionally biased region" description="Basic and acidic residues" evidence="8">
    <location>
        <begin position="10"/>
        <end position="21"/>
    </location>
</feature>
<evidence type="ECO:0000256" key="4">
    <source>
        <dbReference type="ARBA" id="ARBA00022786"/>
    </source>
</evidence>
<evidence type="ECO:0000256" key="6">
    <source>
        <dbReference type="ARBA" id="ARBA00022807"/>
    </source>
</evidence>
<dbReference type="EMBL" id="ML996083">
    <property type="protein sequence ID" value="KAF2155356.1"/>
    <property type="molecule type" value="Genomic_DNA"/>
</dbReference>
<comment type="catalytic activity">
    <reaction evidence="1 7">
        <text>Thiol-dependent hydrolysis of ester, thioester, amide, peptide and isopeptide bonds formed by the C-terminal Gly of ubiquitin (a 76-residue protein attached to proteins as an intracellular targeting signal).</text>
        <dbReference type="EC" id="3.4.19.12"/>
    </reaction>
</comment>
<feature type="region of interest" description="Disordered" evidence="8">
    <location>
        <begin position="1"/>
        <end position="21"/>
    </location>
</feature>
<dbReference type="GO" id="GO:0006511">
    <property type="term" value="P:ubiquitin-dependent protein catabolic process"/>
    <property type="evidence" value="ECO:0007669"/>
    <property type="project" value="UniProtKB-UniRule"/>
</dbReference>
<feature type="compositionally biased region" description="Acidic residues" evidence="8">
    <location>
        <begin position="431"/>
        <end position="452"/>
    </location>
</feature>
<organism evidence="10 11">
    <name type="scientific">Myriangium duriaei CBS 260.36</name>
    <dbReference type="NCBI Taxonomy" id="1168546"/>
    <lineage>
        <taxon>Eukaryota</taxon>
        <taxon>Fungi</taxon>
        <taxon>Dikarya</taxon>
        <taxon>Ascomycota</taxon>
        <taxon>Pezizomycotina</taxon>
        <taxon>Dothideomycetes</taxon>
        <taxon>Dothideomycetidae</taxon>
        <taxon>Myriangiales</taxon>
        <taxon>Myriangiaceae</taxon>
        <taxon>Myriangium</taxon>
    </lineage>
</organism>
<evidence type="ECO:0000256" key="7">
    <source>
        <dbReference type="PROSITE-ProRule" id="PRU01393"/>
    </source>
</evidence>
<evidence type="ECO:0000256" key="5">
    <source>
        <dbReference type="ARBA" id="ARBA00022801"/>
    </source>
</evidence>
<keyword evidence="6 7" id="KW-0788">Thiol protease</keyword>
<feature type="compositionally biased region" description="Basic and acidic residues" evidence="8">
    <location>
        <begin position="361"/>
        <end position="372"/>
    </location>
</feature>
<dbReference type="EC" id="3.4.19.12" evidence="2 7"/>
<feature type="compositionally biased region" description="Polar residues" evidence="8">
    <location>
        <begin position="373"/>
        <end position="390"/>
    </location>
</feature>
<evidence type="ECO:0000256" key="1">
    <source>
        <dbReference type="ARBA" id="ARBA00000707"/>
    </source>
</evidence>
<keyword evidence="5 7" id="KW-0378">Hydrolase</keyword>
<keyword evidence="4 7" id="KW-0833">Ubl conjugation pathway</keyword>
<evidence type="ECO:0000256" key="8">
    <source>
        <dbReference type="SAM" id="MobiDB-lite"/>
    </source>
</evidence>
<evidence type="ECO:0000313" key="11">
    <source>
        <dbReference type="Proteomes" id="UP000799439"/>
    </source>
</evidence>
<feature type="compositionally biased region" description="Basic and acidic residues" evidence="8">
    <location>
        <begin position="391"/>
        <end position="410"/>
    </location>
</feature>
<evidence type="ECO:0000313" key="10">
    <source>
        <dbReference type="EMBL" id="KAF2155356.1"/>
    </source>
</evidence>
<evidence type="ECO:0000256" key="3">
    <source>
        <dbReference type="ARBA" id="ARBA00022670"/>
    </source>
</evidence>
<dbReference type="GO" id="GO:0004843">
    <property type="term" value="F:cysteine-type deubiquitinase activity"/>
    <property type="evidence" value="ECO:0007669"/>
    <property type="project" value="UniProtKB-UniRule"/>
</dbReference>
<dbReference type="GO" id="GO:0016579">
    <property type="term" value="P:protein deubiquitination"/>
    <property type="evidence" value="ECO:0007669"/>
    <property type="project" value="TreeGrafter"/>
</dbReference>
<comment type="caution">
    <text evidence="10">The sequence shown here is derived from an EMBL/GenBank/DDBJ whole genome shotgun (WGS) entry which is preliminary data.</text>
</comment>
<feature type="compositionally biased region" description="Basic and acidic residues" evidence="8">
    <location>
        <begin position="189"/>
        <end position="208"/>
    </location>
</feature>